<evidence type="ECO:0000313" key="2">
    <source>
        <dbReference type="Proteomes" id="UP000299102"/>
    </source>
</evidence>
<name>A0A4C1X3S0_EUMVA</name>
<evidence type="ECO:0000313" key="1">
    <source>
        <dbReference type="EMBL" id="GBP56895.1"/>
    </source>
</evidence>
<accession>A0A4C1X3S0</accession>
<proteinExistence type="predicted"/>
<dbReference type="Proteomes" id="UP000299102">
    <property type="component" value="Unassembled WGS sequence"/>
</dbReference>
<keyword evidence="2" id="KW-1185">Reference proteome</keyword>
<sequence>MKPYSVSLEALKSSDIRGVRLSSFPRFCLVQREHTYETISQLLLRLTILVGLPSDFRGIRIVSIDPVNRKEGLPQKGYYVRTQYSSPISLKEDILSASFLFPDDPVDAVPQAFSVLCKARLLPTNSLHFNRCPFSKSLRFELFLDHILSFATVHVPDAPLLNAHIPFQSL</sequence>
<reference evidence="1 2" key="1">
    <citation type="journal article" date="2019" name="Commun. Biol.">
        <title>The bagworm genome reveals a unique fibroin gene that provides high tensile strength.</title>
        <authorList>
            <person name="Kono N."/>
            <person name="Nakamura H."/>
            <person name="Ohtoshi R."/>
            <person name="Tomita M."/>
            <person name="Numata K."/>
            <person name="Arakawa K."/>
        </authorList>
    </citation>
    <scope>NUCLEOTIDE SEQUENCE [LARGE SCALE GENOMIC DNA]</scope>
</reference>
<dbReference type="AlphaFoldDB" id="A0A4C1X3S0"/>
<dbReference type="EMBL" id="BGZK01000703">
    <property type="protein sequence ID" value="GBP56895.1"/>
    <property type="molecule type" value="Genomic_DNA"/>
</dbReference>
<comment type="caution">
    <text evidence="1">The sequence shown here is derived from an EMBL/GenBank/DDBJ whole genome shotgun (WGS) entry which is preliminary data.</text>
</comment>
<gene>
    <name evidence="1" type="ORF">EVAR_41644_1</name>
</gene>
<protein>
    <submittedName>
        <fullName evidence="1">Uncharacterized protein</fullName>
    </submittedName>
</protein>
<organism evidence="1 2">
    <name type="scientific">Eumeta variegata</name>
    <name type="common">Bagworm moth</name>
    <name type="synonym">Eumeta japonica</name>
    <dbReference type="NCBI Taxonomy" id="151549"/>
    <lineage>
        <taxon>Eukaryota</taxon>
        <taxon>Metazoa</taxon>
        <taxon>Ecdysozoa</taxon>
        <taxon>Arthropoda</taxon>
        <taxon>Hexapoda</taxon>
        <taxon>Insecta</taxon>
        <taxon>Pterygota</taxon>
        <taxon>Neoptera</taxon>
        <taxon>Endopterygota</taxon>
        <taxon>Lepidoptera</taxon>
        <taxon>Glossata</taxon>
        <taxon>Ditrysia</taxon>
        <taxon>Tineoidea</taxon>
        <taxon>Psychidae</taxon>
        <taxon>Oiketicinae</taxon>
        <taxon>Eumeta</taxon>
    </lineage>
</organism>